<dbReference type="InterPro" id="IPR050109">
    <property type="entry name" value="HTH-type_TetR-like_transc_reg"/>
</dbReference>
<gene>
    <name evidence="4" type="ORF">H9981_00420</name>
</gene>
<accession>A0A9D1VUZ7</accession>
<dbReference type="GO" id="GO:0000976">
    <property type="term" value="F:transcription cis-regulatory region binding"/>
    <property type="evidence" value="ECO:0007669"/>
    <property type="project" value="TreeGrafter"/>
</dbReference>
<dbReference type="GO" id="GO:0003700">
    <property type="term" value="F:DNA-binding transcription factor activity"/>
    <property type="evidence" value="ECO:0007669"/>
    <property type="project" value="TreeGrafter"/>
</dbReference>
<protein>
    <submittedName>
        <fullName evidence="4">TetR/AcrR family transcriptional regulator</fullName>
    </submittedName>
</protein>
<name>A0A9D1VUZ7_9FIRM</name>
<dbReference type="InterPro" id="IPR001647">
    <property type="entry name" value="HTH_TetR"/>
</dbReference>
<dbReference type="EMBL" id="DXFA01000007">
    <property type="protein sequence ID" value="HIX47481.1"/>
    <property type="molecule type" value="Genomic_DNA"/>
</dbReference>
<dbReference type="InterPro" id="IPR009057">
    <property type="entry name" value="Homeodomain-like_sf"/>
</dbReference>
<evidence type="ECO:0000313" key="4">
    <source>
        <dbReference type="EMBL" id="HIX47481.1"/>
    </source>
</evidence>
<dbReference type="PANTHER" id="PTHR30055:SF226">
    <property type="entry name" value="HTH-TYPE TRANSCRIPTIONAL REGULATOR PKSA"/>
    <property type="match status" value="1"/>
</dbReference>
<dbReference type="AlphaFoldDB" id="A0A9D1VUZ7"/>
<reference evidence="4" key="1">
    <citation type="journal article" date="2021" name="PeerJ">
        <title>Extensive microbial diversity within the chicken gut microbiome revealed by metagenomics and culture.</title>
        <authorList>
            <person name="Gilroy R."/>
            <person name="Ravi A."/>
            <person name="Getino M."/>
            <person name="Pursley I."/>
            <person name="Horton D.L."/>
            <person name="Alikhan N.F."/>
            <person name="Baker D."/>
            <person name="Gharbi K."/>
            <person name="Hall N."/>
            <person name="Watson M."/>
            <person name="Adriaenssens E.M."/>
            <person name="Foster-Nyarko E."/>
            <person name="Jarju S."/>
            <person name="Secka A."/>
            <person name="Antonio M."/>
            <person name="Oren A."/>
            <person name="Chaudhuri R.R."/>
            <person name="La Ragione R."/>
            <person name="Hildebrand F."/>
            <person name="Pallen M.J."/>
        </authorList>
    </citation>
    <scope>NUCLEOTIDE SEQUENCE</scope>
    <source>
        <strain evidence="4">ChiSjej5B23-15282</strain>
    </source>
</reference>
<evidence type="ECO:0000256" key="1">
    <source>
        <dbReference type="ARBA" id="ARBA00023125"/>
    </source>
</evidence>
<dbReference type="InterPro" id="IPR036271">
    <property type="entry name" value="Tet_transcr_reg_TetR-rel_C_sf"/>
</dbReference>
<dbReference type="Gene3D" id="1.10.10.60">
    <property type="entry name" value="Homeodomain-like"/>
    <property type="match status" value="1"/>
</dbReference>
<dbReference type="SUPFAM" id="SSF46689">
    <property type="entry name" value="Homeodomain-like"/>
    <property type="match status" value="1"/>
</dbReference>
<feature type="domain" description="HTH tetR-type" evidence="3">
    <location>
        <begin position="9"/>
        <end position="69"/>
    </location>
</feature>
<dbReference type="Pfam" id="PF00440">
    <property type="entry name" value="TetR_N"/>
    <property type="match status" value="1"/>
</dbReference>
<evidence type="ECO:0000256" key="2">
    <source>
        <dbReference type="PROSITE-ProRule" id="PRU00335"/>
    </source>
</evidence>
<keyword evidence="1 2" id="KW-0238">DNA-binding</keyword>
<dbReference type="PRINTS" id="PR00455">
    <property type="entry name" value="HTHTETR"/>
</dbReference>
<dbReference type="Proteomes" id="UP000824243">
    <property type="component" value="Unassembled WGS sequence"/>
</dbReference>
<dbReference type="InterPro" id="IPR023772">
    <property type="entry name" value="DNA-bd_HTH_TetR-type_CS"/>
</dbReference>
<reference evidence="4" key="2">
    <citation type="submission" date="2021-04" db="EMBL/GenBank/DDBJ databases">
        <authorList>
            <person name="Gilroy R."/>
        </authorList>
    </citation>
    <scope>NUCLEOTIDE SEQUENCE</scope>
    <source>
        <strain evidence="4">ChiSjej5B23-15282</strain>
    </source>
</reference>
<evidence type="ECO:0000259" key="3">
    <source>
        <dbReference type="PROSITE" id="PS50977"/>
    </source>
</evidence>
<organism evidence="4 5">
    <name type="scientific">Candidatus Mediterraneibacter caccavium</name>
    <dbReference type="NCBI Taxonomy" id="2838661"/>
    <lineage>
        <taxon>Bacteria</taxon>
        <taxon>Bacillati</taxon>
        <taxon>Bacillota</taxon>
        <taxon>Clostridia</taxon>
        <taxon>Lachnospirales</taxon>
        <taxon>Lachnospiraceae</taxon>
        <taxon>Mediterraneibacter</taxon>
    </lineage>
</organism>
<dbReference type="Gene3D" id="1.10.357.10">
    <property type="entry name" value="Tetracycline Repressor, domain 2"/>
    <property type="match status" value="1"/>
</dbReference>
<sequence length="205" mass="23679">MEKFFSLKKEKQEVIINAALEVFGRHGYQKASVNDIAVAAHISKASVFQYFGSKKNLYCYLIQYSKELMMNAFNKPSLDAEHDLFDRILSAAVMKVTALKRYPALTGFIFSVWKETAEEVQDVIAAELAHTGEYRKELVLRTEDELKFRHPEDAQAVLHILVMMSEGFVAHCQELDERQLEKMMDELKTAIAALRKNFYKEEFLQ</sequence>
<dbReference type="PROSITE" id="PS01081">
    <property type="entry name" value="HTH_TETR_1"/>
    <property type="match status" value="1"/>
</dbReference>
<feature type="DNA-binding region" description="H-T-H motif" evidence="2">
    <location>
        <begin position="32"/>
        <end position="51"/>
    </location>
</feature>
<evidence type="ECO:0000313" key="5">
    <source>
        <dbReference type="Proteomes" id="UP000824243"/>
    </source>
</evidence>
<dbReference type="PANTHER" id="PTHR30055">
    <property type="entry name" value="HTH-TYPE TRANSCRIPTIONAL REGULATOR RUTR"/>
    <property type="match status" value="1"/>
</dbReference>
<dbReference type="PROSITE" id="PS50977">
    <property type="entry name" value="HTH_TETR_2"/>
    <property type="match status" value="1"/>
</dbReference>
<dbReference type="SUPFAM" id="SSF48498">
    <property type="entry name" value="Tetracyclin repressor-like, C-terminal domain"/>
    <property type="match status" value="1"/>
</dbReference>
<comment type="caution">
    <text evidence="4">The sequence shown here is derived from an EMBL/GenBank/DDBJ whole genome shotgun (WGS) entry which is preliminary data.</text>
</comment>
<proteinExistence type="predicted"/>